<reference evidence="1 2" key="1">
    <citation type="journal article" date="2015" name="Genome Biol. Evol.">
        <title>Phylogenomic analyses indicate that early fungi evolved digesting cell walls of algal ancestors of land plants.</title>
        <authorList>
            <person name="Chang Y."/>
            <person name="Wang S."/>
            <person name="Sekimoto S."/>
            <person name="Aerts A.L."/>
            <person name="Choi C."/>
            <person name="Clum A."/>
            <person name="LaButti K.M."/>
            <person name="Lindquist E.A."/>
            <person name="Yee Ngan C."/>
            <person name="Ohm R.A."/>
            <person name="Salamov A.A."/>
            <person name="Grigoriev I.V."/>
            <person name="Spatafora J.W."/>
            <person name="Berbee M.L."/>
        </authorList>
    </citation>
    <scope>NUCLEOTIDE SEQUENCE [LARGE SCALE GENOMIC DNA]</scope>
    <source>
        <strain evidence="1 2">NRRL 28638</strain>
    </source>
</reference>
<proteinExistence type="predicted"/>
<accession>A0A137P886</accession>
<protein>
    <submittedName>
        <fullName evidence="1">Uncharacterized protein</fullName>
    </submittedName>
</protein>
<gene>
    <name evidence="1" type="ORF">CONCODRAFT_70016</name>
</gene>
<name>A0A137P886_CONC2</name>
<dbReference type="AlphaFoldDB" id="A0A137P886"/>
<organism evidence="1 2">
    <name type="scientific">Conidiobolus coronatus (strain ATCC 28846 / CBS 209.66 / NRRL 28638)</name>
    <name type="common">Delacroixia coronata</name>
    <dbReference type="NCBI Taxonomy" id="796925"/>
    <lineage>
        <taxon>Eukaryota</taxon>
        <taxon>Fungi</taxon>
        <taxon>Fungi incertae sedis</taxon>
        <taxon>Zoopagomycota</taxon>
        <taxon>Entomophthoromycotina</taxon>
        <taxon>Entomophthoromycetes</taxon>
        <taxon>Entomophthorales</taxon>
        <taxon>Ancylistaceae</taxon>
        <taxon>Conidiobolus</taxon>
    </lineage>
</organism>
<dbReference type="EMBL" id="KQ964480">
    <property type="protein sequence ID" value="KXN71227.1"/>
    <property type="molecule type" value="Genomic_DNA"/>
</dbReference>
<evidence type="ECO:0000313" key="1">
    <source>
        <dbReference type="EMBL" id="KXN71227.1"/>
    </source>
</evidence>
<keyword evidence="2" id="KW-1185">Reference proteome</keyword>
<sequence>MEAELLEIRKNLSKTFKNLLELDSSINNNNNSSFNNYQGQSYNLNSSSSGNDLKLKNLNSSQELGLQSLEQTLSSLNNIEDKLKALREEFLLGSEDLVNRETEVIKDKIEIKKKNIKKYESFVENSSVSVKELNNY</sequence>
<evidence type="ECO:0000313" key="2">
    <source>
        <dbReference type="Proteomes" id="UP000070444"/>
    </source>
</evidence>
<dbReference type="Proteomes" id="UP000070444">
    <property type="component" value="Unassembled WGS sequence"/>
</dbReference>